<evidence type="ECO:0000313" key="3">
    <source>
        <dbReference type="Proteomes" id="UP000829354"/>
    </source>
</evidence>
<evidence type="ECO:0000313" key="2">
    <source>
        <dbReference type="EMBL" id="UMM27366.1"/>
    </source>
</evidence>
<dbReference type="PANTHER" id="PTHR21503:SF8">
    <property type="entry name" value="F-BOX ASSOCIATED DOMAIN-CONTAINING PROTEIN-RELATED"/>
    <property type="match status" value="1"/>
</dbReference>
<evidence type="ECO:0000259" key="1">
    <source>
        <dbReference type="PROSITE" id="PS50181"/>
    </source>
</evidence>
<accession>A0AAE9EMS9</accession>
<sequence length="326" mass="39110">MRLLKYPSVVQEEIFSNMEYETIFPLSLTSRNLSKILKQFNWKPIEVAFVFEKMRFHIHFGDSTTPLELIPKTFKWNEMFPYGFICGHSRQVYKLETRSGSREEIVMMMYNHISELFQKCPSLRFGARISAPNMSYYIPIPSLSIATFKDVSANDLTTFMSNHLDLKLLVLEKEHLREIPDIINFRNLRVMCFQESFLHYMSHFKEVNAYFCGPTEEYYIREFIYRWLNGKLYENLNLIHIEQEDGERFSPDLLENYRHNRWDLNRMPQEYKLDEGDKYYTQFPGPFKMENAVYVQRESDGKVLSLQNTPRIFIGCVWNQENVFRE</sequence>
<feature type="domain" description="F-box" evidence="1">
    <location>
        <begin position="1"/>
        <end position="45"/>
    </location>
</feature>
<protein>
    <recommendedName>
        <fullName evidence="1">F-box domain-containing protein</fullName>
    </recommendedName>
</protein>
<proteinExistence type="predicted"/>
<dbReference type="Pfam" id="PF00646">
    <property type="entry name" value="F-box"/>
    <property type="match status" value="1"/>
</dbReference>
<dbReference type="AlphaFoldDB" id="A0AAE9EMS9"/>
<dbReference type="PROSITE" id="PS50181">
    <property type="entry name" value="FBOX"/>
    <property type="match status" value="1"/>
</dbReference>
<organism evidence="2 3">
    <name type="scientific">Caenorhabditis briggsae</name>
    <dbReference type="NCBI Taxonomy" id="6238"/>
    <lineage>
        <taxon>Eukaryota</taxon>
        <taxon>Metazoa</taxon>
        <taxon>Ecdysozoa</taxon>
        <taxon>Nematoda</taxon>
        <taxon>Chromadorea</taxon>
        <taxon>Rhabditida</taxon>
        <taxon>Rhabditina</taxon>
        <taxon>Rhabditomorpha</taxon>
        <taxon>Rhabditoidea</taxon>
        <taxon>Rhabditidae</taxon>
        <taxon>Peloderinae</taxon>
        <taxon>Caenorhabditis</taxon>
    </lineage>
</organism>
<dbReference type="Proteomes" id="UP000829354">
    <property type="component" value="Chromosome IV"/>
</dbReference>
<dbReference type="EMBL" id="CP092623">
    <property type="protein sequence ID" value="UMM27366.1"/>
    <property type="molecule type" value="Genomic_DNA"/>
</dbReference>
<keyword evidence="3" id="KW-1185">Reference proteome</keyword>
<dbReference type="InterPro" id="IPR001810">
    <property type="entry name" value="F-box_dom"/>
</dbReference>
<name>A0AAE9EMS9_CAEBR</name>
<gene>
    <name evidence="2" type="ORF">L5515_010688</name>
</gene>
<dbReference type="PANTHER" id="PTHR21503">
    <property type="entry name" value="F-BOX-CONTAINING HYPOTHETICAL PROTEIN C.ELEGANS"/>
    <property type="match status" value="1"/>
</dbReference>
<reference evidence="2 3" key="1">
    <citation type="submission" date="2022-04" db="EMBL/GenBank/DDBJ databases">
        <title>Chromosome-level reference genomes for two strains of Caenorhabditis briggsae: an improved platform for comparative genomics.</title>
        <authorList>
            <person name="Stevens L."/>
            <person name="Andersen E."/>
        </authorList>
    </citation>
    <scope>NUCLEOTIDE SEQUENCE [LARGE SCALE GENOMIC DNA]</scope>
    <source>
        <strain evidence="2">VX34</strain>
        <tissue evidence="2">Whole-organism</tissue>
    </source>
</reference>